<evidence type="ECO:0000313" key="3">
    <source>
        <dbReference type="EMBL" id="PIL27796.1"/>
    </source>
</evidence>
<sequence>MVASTRKIGDAEFSTIGYGAMGLSTFYGPTLPDEERFKAGHLHICAPGEPRPNIDNPFSTHYLQVLDSVLESGYTHIDTADVYGDSEELIGKWLQKSGKRNGIFLATKFGMCLGGPLPDGRHVCGDPEYVASSIDRSLKLLQTDHVDLWYLHRADQTVPIERTVAAMAEQVKAGKVKHLGLSEVSAATLRRAHAVHAIAALQVEYSPFTLDIEDDKHAVLKTARELGIKVVAYSPVGRGLLTGRITSADQLDPTDLRRYLPRFSTENFPKVLEIVDVIKGVAEKHNATPGQVSIAWLLAQGDDILPIPGSTKPANIKENIGAVNVTLTPEEVQQIRQAADSADQTIGLRYPEAYMALVMADTPPL</sequence>
<dbReference type="SUPFAM" id="SSF51430">
    <property type="entry name" value="NAD(P)-linked oxidoreductase"/>
    <property type="match status" value="1"/>
</dbReference>
<protein>
    <submittedName>
        <fullName evidence="3">Transporter</fullName>
    </submittedName>
</protein>
<dbReference type="Gene3D" id="3.20.20.100">
    <property type="entry name" value="NADP-dependent oxidoreductase domain"/>
    <property type="match status" value="1"/>
</dbReference>
<keyword evidence="4" id="KW-1185">Reference proteome</keyword>
<dbReference type="GO" id="GO:0005737">
    <property type="term" value="C:cytoplasm"/>
    <property type="evidence" value="ECO:0007669"/>
    <property type="project" value="TreeGrafter"/>
</dbReference>
<keyword evidence="1" id="KW-0560">Oxidoreductase</keyword>
<dbReference type="Pfam" id="PF00248">
    <property type="entry name" value="Aldo_ket_red"/>
    <property type="match status" value="1"/>
</dbReference>
<proteinExistence type="predicted"/>
<dbReference type="AlphaFoldDB" id="A0A2G8S201"/>
<organism evidence="3 4">
    <name type="scientific">Ganoderma sinense ZZ0214-1</name>
    <dbReference type="NCBI Taxonomy" id="1077348"/>
    <lineage>
        <taxon>Eukaryota</taxon>
        <taxon>Fungi</taxon>
        <taxon>Dikarya</taxon>
        <taxon>Basidiomycota</taxon>
        <taxon>Agaricomycotina</taxon>
        <taxon>Agaricomycetes</taxon>
        <taxon>Polyporales</taxon>
        <taxon>Polyporaceae</taxon>
        <taxon>Ganoderma</taxon>
    </lineage>
</organism>
<dbReference type="PANTHER" id="PTHR43625">
    <property type="entry name" value="AFLATOXIN B1 ALDEHYDE REDUCTASE"/>
    <property type="match status" value="1"/>
</dbReference>
<gene>
    <name evidence="3" type="ORF">GSI_10949</name>
</gene>
<dbReference type="STRING" id="1077348.A0A2G8S201"/>
<dbReference type="InterPro" id="IPR036812">
    <property type="entry name" value="NAD(P)_OxRdtase_dom_sf"/>
</dbReference>
<evidence type="ECO:0000259" key="2">
    <source>
        <dbReference type="Pfam" id="PF00248"/>
    </source>
</evidence>
<feature type="domain" description="NADP-dependent oxidoreductase" evidence="2">
    <location>
        <begin position="63"/>
        <end position="338"/>
    </location>
</feature>
<evidence type="ECO:0000256" key="1">
    <source>
        <dbReference type="ARBA" id="ARBA00023002"/>
    </source>
</evidence>
<dbReference type="InterPro" id="IPR023210">
    <property type="entry name" value="NADP_OxRdtase_dom"/>
</dbReference>
<dbReference type="OrthoDB" id="37537at2759"/>
<comment type="caution">
    <text evidence="3">The sequence shown here is derived from an EMBL/GenBank/DDBJ whole genome shotgun (WGS) entry which is preliminary data.</text>
</comment>
<dbReference type="GO" id="GO:0016491">
    <property type="term" value="F:oxidoreductase activity"/>
    <property type="evidence" value="ECO:0007669"/>
    <property type="project" value="UniProtKB-KW"/>
</dbReference>
<reference evidence="3 4" key="1">
    <citation type="journal article" date="2015" name="Sci. Rep.">
        <title>Chromosome-level genome map provides insights into diverse defense mechanisms in the medicinal fungus Ganoderma sinense.</title>
        <authorList>
            <person name="Zhu Y."/>
            <person name="Xu J."/>
            <person name="Sun C."/>
            <person name="Zhou S."/>
            <person name="Xu H."/>
            <person name="Nelson D.R."/>
            <person name="Qian J."/>
            <person name="Song J."/>
            <person name="Luo H."/>
            <person name="Xiang L."/>
            <person name="Li Y."/>
            <person name="Xu Z."/>
            <person name="Ji A."/>
            <person name="Wang L."/>
            <person name="Lu S."/>
            <person name="Hayward A."/>
            <person name="Sun W."/>
            <person name="Li X."/>
            <person name="Schwartz D.C."/>
            <person name="Wang Y."/>
            <person name="Chen S."/>
        </authorList>
    </citation>
    <scope>NUCLEOTIDE SEQUENCE [LARGE SCALE GENOMIC DNA]</scope>
    <source>
        <strain evidence="3 4">ZZ0214-1</strain>
    </source>
</reference>
<accession>A0A2G8S201</accession>
<evidence type="ECO:0000313" key="4">
    <source>
        <dbReference type="Proteomes" id="UP000230002"/>
    </source>
</evidence>
<dbReference type="PANTHER" id="PTHR43625:SF40">
    <property type="entry name" value="ALDO-KETO REDUCTASE YAKC [NADP(+)]"/>
    <property type="match status" value="1"/>
</dbReference>
<name>A0A2G8S201_9APHY</name>
<dbReference type="Proteomes" id="UP000230002">
    <property type="component" value="Unassembled WGS sequence"/>
</dbReference>
<dbReference type="InterPro" id="IPR050791">
    <property type="entry name" value="Aldo-Keto_reductase"/>
</dbReference>
<dbReference type="EMBL" id="AYKW01000034">
    <property type="protein sequence ID" value="PIL27796.1"/>
    <property type="molecule type" value="Genomic_DNA"/>
</dbReference>
<dbReference type="PRINTS" id="PR00069">
    <property type="entry name" value="ALDKETRDTASE"/>
</dbReference>
<dbReference type="InterPro" id="IPR020471">
    <property type="entry name" value="AKR"/>
</dbReference>